<sequence>MSEINNKKRKIDGVQDKKDSSNYHPFPLLRNKKAVIIETEYELRKKIKDLENQLDAQKLKYELKLSELNGKYLEEHMNLEHSIDTLRIENVDLKKLAQDLDLEKQNLETTRRIIYEKEIKSKETIEKLEDELKKLKNETKLELYQTNSESISLKEALFNSQQDIQNYISSNEFNINSINDNFKNYEEIINLLRTELDKRTNQLNEKITQLKEVERLYKDTQIENKKLRQNATKEEMNIIKKELQNQLKYIREIEKKNKDLSKQNEYYKGKNVNVEILKEEIKTLENKAKAMNILHEKIFQLEIENSKLLNEHTKWTSFLEDKDTINFDSPQEIAKALASQRIECALLKQKEGEFNAKFASQQEYINELETKVNELNSKYQKEYSNNQNNLKIISYKEKSKELTQRRIDMLQEQLVNIKL</sequence>
<dbReference type="GO" id="GO:0005635">
    <property type="term" value="C:nuclear envelope"/>
    <property type="evidence" value="ECO:0007669"/>
    <property type="project" value="TreeGrafter"/>
</dbReference>
<evidence type="ECO:0000256" key="1">
    <source>
        <dbReference type="ARBA" id="ARBA00004123"/>
    </source>
</evidence>
<keyword evidence="6" id="KW-0539">Nucleus</keyword>
<gene>
    <name evidence="10" type="ORF">LY90DRAFT_512069</name>
</gene>
<keyword evidence="5" id="KW-0498">Mitosis</keyword>
<keyword evidence="11" id="KW-1185">Reference proteome</keyword>
<proteinExistence type="inferred from homology"/>
<evidence type="ECO:0000256" key="2">
    <source>
        <dbReference type="ARBA" id="ARBA00008029"/>
    </source>
</evidence>
<dbReference type="AlphaFoldDB" id="A0A1Y2BER2"/>
<dbReference type="GO" id="GO:0051315">
    <property type="term" value="P:attachment of mitotic spindle microtubules to kinetochore"/>
    <property type="evidence" value="ECO:0007669"/>
    <property type="project" value="TreeGrafter"/>
</dbReference>
<dbReference type="GO" id="GO:0007094">
    <property type="term" value="P:mitotic spindle assembly checkpoint signaling"/>
    <property type="evidence" value="ECO:0007669"/>
    <property type="project" value="InterPro"/>
</dbReference>
<accession>A0A1Y2BER2</accession>
<dbReference type="PANTHER" id="PTHR23168:SF0">
    <property type="entry name" value="MITOTIC SPINDLE ASSEMBLY CHECKPOINT PROTEIN MAD1"/>
    <property type="match status" value="1"/>
</dbReference>
<evidence type="ECO:0000256" key="5">
    <source>
        <dbReference type="ARBA" id="ARBA00022776"/>
    </source>
</evidence>
<name>A0A1Y2BER2_9FUNG</name>
<organism evidence="10 11">
    <name type="scientific">Neocallimastix californiae</name>
    <dbReference type="NCBI Taxonomy" id="1754190"/>
    <lineage>
        <taxon>Eukaryota</taxon>
        <taxon>Fungi</taxon>
        <taxon>Fungi incertae sedis</taxon>
        <taxon>Chytridiomycota</taxon>
        <taxon>Chytridiomycota incertae sedis</taxon>
        <taxon>Neocallimastigomycetes</taxon>
        <taxon>Neocallimastigales</taxon>
        <taxon>Neocallimastigaceae</taxon>
        <taxon>Neocallimastix</taxon>
    </lineage>
</organism>
<evidence type="ECO:0000313" key="11">
    <source>
        <dbReference type="Proteomes" id="UP000193920"/>
    </source>
</evidence>
<evidence type="ECO:0000256" key="8">
    <source>
        <dbReference type="SAM" id="Coils"/>
    </source>
</evidence>
<comment type="similarity">
    <text evidence="2">Belongs to the MAD1 family.</text>
</comment>
<evidence type="ECO:0000256" key="3">
    <source>
        <dbReference type="ARBA" id="ARBA00022019"/>
    </source>
</evidence>
<evidence type="ECO:0000256" key="4">
    <source>
        <dbReference type="ARBA" id="ARBA00022618"/>
    </source>
</evidence>
<keyword evidence="7" id="KW-0131">Cell cycle</keyword>
<dbReference type="Proteomes" id="UP000193920">
    <property type="component" value="Unassembled WGS sequence"/>
</dbReference>
<keyword evidence="4" id="KW-0132">Cell division</keyword>
<dbReference type="GO" id="GO:0051301">
    <property type="term" value="P:cell division"/>
    <property type="evidence" value="ECO:0007669"/>
    <property type="project" value="UniProtKB-KW"/>
</dbReference>
<evidence type="ECO:0000256" key="6">
    <source>
        <dbReference type="ARBA" id="ARBA00023242"/>
    </source>
</evidence>
<keyword evidence="8" id="KW-0175">Coiled coil</keyword>
<feature type="coiled-coil region" evidence="8">
    <location>
        <begin position="358"/>
        <end position="385"/>
    </location>
</feature>
<dbReference type="STRING" id="1754190.A0A1Y2BER2"/>
<reference evidence="10 11" key="1">
    <citation type="submission" date="2016-08" db="EMBL/GenBank/DDBJ databases">
        <title>A Parts List for Fungal Cellulosomes Revealed by Comparative Genomics.</title>
        <authorList>
            <consortium name="DOE Joint Genome Institute"/>
            <person name="Haitjema C.H."/>
            <person name="Gilmore S.P."/>
            <person name="Henske J.K."/>
            <person name="Solomon K.V."/>
            <person name="De Groot R."/>
            <person name="Kuo A."/>
            <person name="Mondo S.J."/>
            <person name="Salamov A.A."/>
            <person name="Labutti K."/>
            <person name="Zhao Z."/>
            <person name="Chiniquy J."/>
            <person name="Barry K."/>
            <person name="Brewer H.M."/>
            <person name="Purvine S.O."/>
            <person name="Wright A.T."/>
            <person name="Boxma B."/>
            <person name="Van Alen T."/>
            <person name="Hackstein J.H."/>
            <person name="Baker S.E."/>
            <person name="Grigoriev I.V."/>
            <person name="O'Malley M.A."/>
        </authorList>
    </citation>
    <scope>NUCLEOTIDE SEQUENCE [LARGE SCALE GENOMIC DNA]</scope>
    <source>
        <strain evidence="10 11">G1</strain>
    </source>
</reference>
<comment type="subcellular location">
    <subcellularLocation>
        <location evidence="1">Nucleus</location>
    </subcellularLocation>
</comment>
<comment type="caution">
    <text evidence="10">The sequence shown here is derived from an EMBL/GenBank/DDBJ whole genome shotgun (WGS) entry which is preliminary data.</text>
</comment>
<evidence type="ECO:0000313" key="10">
    <source>
        <dbReference type="EMBL" id="ORY33321.1"/>
    </source>
</evidence>
<dbReference type="PANTHER" id="PTHR23168">
    <property type="entry name" value="MITOTIC SPINDLE ASSEMBLY CHECKPOINT PROTEIN MAD1 MITOTIC ARREST DEFICIENT-LIKE PROTEIN 1"/>
    <property type="match status" value="1"/>
</dbReference>
<dbReference type="GO" id="GO:0072686">
    <property type="term" value="C:mitotic spindle"/>
    <property type="evidence" value="ECO:0007669"/>
    <property type="project" value="TreeGrafter"/>
</dbReference>
<dbReference type="OrthoDB" id="331602at2759"/>
<feature type="region of interest" description="Disordered" evidence="9">
    <location>
        <begin position="1"/>
        <end position="24"/>
    </location>
</feature>
<feature type="coiled-coil region" evidence="8">
    <location>
        <begin position="175"/>
        <end position="311"/>
    </location>
</feature>
<evidence type="ECO:0000256" key="9">
    <source>
        <dbReference type="SAM" id="MobiDB-lite"/>
    </source>
</evidence>
<dbReference type="InterPro" id="IPR008672">
    <property type="entry name" value="Mad1"/>
</dbReference>
<evidence type="ECO:0000256" key="7">
    <source>
        <dbReference type="ARBA" id="ARBA00023306"/>
    </source>
</evidence>
<dbReference type="EMBL" id="MCOG01000160">
    <property type="protein sequence ID" value="ORY33321.1"/>
    <property type="molecule type" value="Genomic_DNA"/>
</dbReference>
<protein>
    <recommendedName>
        <fullName evidence="3">Spindle assembly checkpoint component MAD1</fullName>
    </recommendedName>
</protein>
<feature type="coiled-coil region" evidence="8">
    <location>
        <begin position="40"/>
        <end position="145"/>
    </location>
</feature>
<dbReference type="GO" id="GO:0000776">
    <property type="term" value="C:kinetochore"/>
    <property type="evidence" value="ECO:0007669"/>
    <property type="project" value="TreeGrafter"/>
</dbReference>
<feature type="compositionally biased region" description="Basic and acidic residues" evidence="9">
    <location>
        <begin position="11"/>
        <end position="21"/>
    </location>
</feature>